<dbReference type="Gene3D" id="3.40.190.150">
    <property type="entry name" value="Bordetella uptake gene, domain 1"/>
    <property type="match status" value="1"/>
</dbReference>
<evidence type="ECO:0000313" key="4">
    <source>
        <dbReference type="Proteomes" id="UP000475385"/>
    </source>
</evidence>
<name>A0A6M1LLS3_9PROT</name>
<dbReference type="Proteomes" id="UP000475385">
    <property type="component" value="Unassembled WGS sequence"/>
</dbReference>
<evidence type="ECO:0000256" key="2">
    <source>
        <dbReference type="SAM" id="SignalP"/>
    </source>
</evidence>
<dbReference type="SUPFAM" id="SSF53850">
    <property type="entry name" value="Periplasmic binding protein-like II"/>
    <property type="match status" value="1"/>
</dbReference>
<organism evidence="3 4">
    <name type="scientific">Falsiroseomonas algicola</name>
    <dbReference type="NCBI Taxonomy" id="2716930"/>
    <lineage>
        <taxon>Bacteria</taxon>
        <taxon>Pseudomonadati</taxon>
        <taxon>Pseudomonadota</taxon>
        <taxon>Alphaproteobacteria</taxon>
        <taxon>Acetobacterales</taxon>
        <taxon>Roseomonadaceae</taxon>
        <taxon>Falsiroseomonas</taxon>
    </lineage>
</organism>
<dbReference type="InterPro" id="IPR042100">
    <property type="entry name" value="Bug_dom1"/>
</dbReference>
<dbReference type="RefSeq" id="WP_164695067.1">
    <property type="nucleotide sequence ID" value="NZ_JAAIKB010000005.1"/>
</dbReference>
<evidence type="ECO:0000256" key="1">
    <source>
        <dbReference type="ARBA" id="ARBA00006987"/>
    </source>
</evidence>
<dbReference type="AlphaFoldDB" id="A0A6M1LLS3"/>
<keyword evidence="4" id="KW-1185">Reference proteome</keyword>
<evidence type="ECO:0000313" key="3">
    <source>
        <dbReference type="EMBL" id="NGM21163.1"/>
    </source>
</evidence>
<dbReference type="PANTHER" id="PTHR42928:SF5">
    <property type="entry name" value="BLR1237 PROTEIN"/>
    <property type="match status" value="1"/>
</dbReference>
<dbReference type="EMBL" id="JAAIKB010000005">
    <property type="protein sequence ID" value="NGM21163.1"/>
    <property type="molecule type" value="Genomic_DNA"/>
</dbReference>
<comment type="similarity">
    <text evidence="1">Belongs to the UPF0065 (bug) family.</text>
</comment>
<feature type="signal peptide" evidence="2">
    <location>
        <begin position="1"/>
        <end position="22"/>
    </location>
</feature>
<proteinExistence type="inferred from homology"/>
<dbReference type="CDD" id="cd07012">
    <property type="entry name" value="PBP2_Bug_TTT"/>
    <property type="match status" value="1"/>
</dbReference>
<keyword evidence="2" id="KW-0732">Signal</keyword>
<feature type="chain" id="PRO_5027091862" evidence="2">
    <location>
        <begin position="23"/>
        <end position="322"/>
    </location>
</feature>
<gene>
    <name evidence="3" type="ORF">G3576_14155</name>
</gene>
<dbReference type="PANTHER" id="PTHR42928">
    <property type="entry name" value="TRICARBOXYLATE-BINDING PROTEIN"/>
    <property type="match status" value="1"/>
</dbReference>
<reference evidence="3 4" key="1">
    <citation type="submission" date="2020-03" db="EMBL/GenBank/DDBJ databases">
        <title>Roseomonas stagni sp. nov., isolated from pond water in Japan.</title>
        <authorList>
            <person name="Furuhata K."/>
            <person name="Miyamoto H."/>
            <person name="Goto K."/>
        </authorList>
    </citation>
    <scope>NUCLEOTIDE SEQUENCE [LARGE SCALE GENOMIC DNA]</scope>
    <source>
        <strain evidence="3 4">PeD5</strain>
    </source>
</reference>
<sequence length="322" mass="32994">MMTITRRAFAALVLAAPAVARAQITRPVRLIVPFAAGGGSDTLARLLAVPLSERLGQPVVVENRAGAGSQIGAEAVMRSAPDGTTLLLGDTPLATIPAVQVAGGRPAPFDAARDFTAVSALAIAPALVVVGGQSRFRTLGELLAAARANPAAIDFASAGVASSTHLILELLQMRSGVRVTHVPYRGAAPAVQDVLSGTVQATIMALATAAPLVQSGQIRVVGVASEQRIAAMPDVPTLKEQGIDLVSGFWWGVLGPLGIPEPVLAQLVSAIDASMASETMAARLPSLGLNRLALGPAEFRALLASETRRWGEVVQAAGIKPE</sequence>
<comment type="caution">
    <text evidence="3">The sequence shown here is derived from an EMBL/GenBank/DDBJ whole genome shotgun (WGS) entry which is preliminary data.</text>
</comment>
<protein>
    <submittedName>
        <fullName evidence="3">Tripartite tricarboxylate transporter substrate binding protein</fullName>
    </submittedName>
</protein>
<dbReference type="Gene3D" id="3.40.190.10">
    <property type="entry name" value="Periplasmic binding protein-like II"/>
    <property type="match status" value="1"/>
</dbReference>
<dbReference type="InterPro" id="IPR005064">
    <property type="entry name" value="BUG"/>
</dbReference>
<dbReference type="PIRSF" id="PIRSF017082">
    <property type="entry name" value="YflP"/>
    <property type="match status" value="1"/>
</dbReference>
<dbReference type="Pfam" id="PF03401">
    <property type="entry name" value="TctC"/>
    <property type="match status" value="1"/>
</dbReference>
<accession>A0A6M1LLS3</accession>